<evidence type="ECO:0000313" key="3">
    <source>
        <dbReference type="EMBL" id="KZN47191.1"/>
    </source>
</evidence>
<organism evidence="3 4">
    <name type="scientific">Pseudoalteromonas luteoviolacea H33</name>
    <dbReference type="NCBI Taxonomy" id="1365251"/>
    <lineage>
        <taxon>Bacteria</taxon>
        <taxon>Pseudomonadati</taxon>
        <taxon>Pseudomonadota</taxon>
        <taxon>Gammaproteobacteria</taxon>
        <taxon>Alteromonadales</taxon>
        <taxon>Pseudoalteromonadaceae</taxon>
        <taxon>Pseudoalteromonas</taxon>
    </lineage>
</organism>
<dbReference type="PANTHER" id="PTHR43861">
    <property type="entry name" value="TRANS-ACONITATE 2-METHYLTRANSFERASE-RELATED"/>
    <property type="match status" value="1"/>
</dbReference>
<name>A0A167C3F2_9GAMM</name>
<dbReference type="RefSeq" id="WP_063363437.1">
    <property type="nucleotide sequence ID" value="NZ_AUXZ01000104.1"/>
</dbReference>
<dbReference type="PANTHER" id="PTHR43861:SF5">
    <property type="entry name" value="BLL5978 PROTEIN"/>
    <property type="match status" value="1"/>
</dbReference>
<feature type="domain" description="C-methyltransferase" evidence="2">
    <location>
        <begin position="259"/>
        <end position="415"/>
    </location>
</feature>
<evidence type="ECO:0000313" key="4">
    <source>
        <dbReference type="Proteomes" id="UP000076503"/>
    </source>
</evidence>
<dbReference type="EMBL" id="AUXZ01000104">
    <property type="protein sequence ID" value="KZN47191.1"/>
    <property type="molecule type" value="Genomic_DNA"/>
</dbReference>
<feature type="domain" description="Methyltransferase putative zinc binding" evidence="1">
    <location>
        <begin position="19"/>
        <end position="78"/>
    </location>
</feature>
<evidence type="ECO:0000259" key="1">
    <source>
        <dbReference type="Pfam" id="PF08421"/>
    </source>
</evidence>
<dbReference type="InterPro" id="IPR029063">
    <property type="entry name" value="SAM-dependent_MTases_sf"/>
</dbReference>
<dbReference type="Gene3D" id="6.10.250.3100">
    <property type="match status" value="1"/>
</dbReference>
<gene>
    <name evidence="3" type="ORF">N476_23720</name>
</gene>
<dbReference type="Gene3D" id="6.20.50.110">
    <property type="entry name" value="Methyltransferase, zinc-binding domain"/>
    <property type="match status" value="1"/>
</dbReference>
<dbReference type="SUPFAM" id="SSF53335">
    <property type="entry name" value="S-adenosyl-L-methionine-dependent methyltransferases"/>
    <property type="match status" value="1"/>
</dbReference>
<dbReference type="Pfam" id="PF08484">
    <property type="entry name" value="Methyltransf_14"/>
    <property type="match status" value="1"/>
</dbReference>
<dbReference type="Gene3D" id="3.40.50.150">
    <property type="entry name" value="Vaccinia Virus protein VP39"/>
    <property type="match status" value="1"/>
</dbReference>
<dbReference type="AlphaFoldDB" id="A0A167C3F2"/>
<dbReference type="OrthoDB" id="9815644at2"/>
<sequence length="430" mass="47904">MNQNLEQETKSHYQHRSNCRLCLSTDVPLAIPFAPTPIAEKYVSDPEGVTTPLFPVDLYMCKQCGHVQILDVIDPEYLWSDYTYHSGQTQGIIDHFNEVSQQVMTKYGPFDKKFVIDVGSNDGTFLKCFKERGFKVLGIDPATEIAAKATSEGIETLADLMTDAKGLEIQKKYGKADLVTAFNVFAHADQMIDLLKGIANVLDRDGLFVFEVSYLKDIIDKMLIGTIFHEHLCNHSLRPMIDFLSSQGLEVFDVEHVSIQGGSIIGFAQHKQGPREIQPTVAAMLESEESAKLHELSTMQQFVSRFDAMKKEVAEIVQLTIDNGGIIAGYGAARSGPMLLTQYEIGNKVSEVYDDHKQKVGLFTPGDLIEVKPTQTINETKPALTVILAWIHAKAIVRKHEAYLQNGGQFLTLTPTVQLINKDNYADFIA</sequence>
<reference evidence="3 4" key="1">
    <citation type="submission" date="2013-07" db="EMBL/GenBank/DDBJ databases">
        <title>Comparative Genomic and Metabolomic Analysis of Twelve Strains of Pseudoalteromonas luteoviolacea.</title>
        <authorList>
            <person name="Vynne N.G."/>
            <person name="Mansson M."/>
            <person name="Gram L."/>
        </authorList>
    </citation>
    <scope>NUCLEOTIDE SEQUENCE [LARGE SCALE GENOMIC DNA]</scope>
    <source>
        <strain evidence="3 4">H33</strain>
    </source>
</reference>
<evidence type="ECO:0008006" key="5">
    <source>
        <dbReference type="Google" id="ProtNLM"/>
    </source>
</evidence>
<dbReference type="InterPro" id="IPR038576">
    <property type="entry name" value="Methyltransf_Zn-bd_dom_put_sf"/>
</dbReference>
<dbReference type="InterPro" id="IPR013691">
    <property type="entry name" value="MeTrfase_14"/>
</dbReference>
<dbReference type="Pfam" id="PF13489">
    <property type="entry name" value="Methyltransf_23"/>
    <property type="match status" value="1"/>
</dbReference>
<dbReference type="Proteomes" id="UP000076503">
    <property type="component" value="Unassembled WGS sequence"/>
</dbReference>
<dbReference type="InterPro" id="IPR013630">
    <property type="entry name" value="Methyltransf_Zn-bd_dom_put"/>
</dbReference>
<comment type="caution">
    <text evidence="3">The sequence shown here is derived from an EMBL/GenBank/DDBJ whole genome shotgun (WGS) entry which is preliminary data.</text>
</comment>
<protein>
    <recommendedName>
        <fullName evidence="5">SAM-dependent methyltransferase</fullName>
    </recommendedName>
</protein>
<dbReference type="Pfam" id="PF08421">
    <property type="entry name" value="Methyltransf_13"/>
    <property type="match status" value="1"/>
</dbReference>
<dbReference type="Gene3D" id="3.40.50.720">
    <property type="entry name" value="NAD(P)-binding Rossmann-like Domain"/>
    <property type="match status" value="1"/>
</dbReference>
<proteinExistence type="predicted"/>
<evidence type="ECO:0000259" key="2">
    <source>
        <dbReference type="Pfam" id="PF08484"/>
    </source>
</evidence>
<accession>A0A167C3F2</accession>
<dbReference type="PATRIC" id="fig|1365251.3.peg.4216"/>